<name>A0A4R5DHJ6_9ACTN</name>
<dbReference type="EMBL" id="SMKZ01000005">
    <property type="protein sequence ID" value="TDE13552.1"/>
    <property type="molecule type" value="Genomic_DNA"/>
</dbReference>
<dbReference type="InParanoid" id="A0A4R5DHJ6"/>
<dbReference type="RefSeq" id="WP_131892328.1">
    <property type="nucleotide sequence ID" value="NZ_SMKZ01000005.1"/>
</dbReference>
<dbReference type="AlphaFoldDB" id="A0A4R5DHJ6"/>
<keyword evidence="2" id="KW-1185">Reference proteome</keyword>
<accession>A0A4R5DHJ6</accession>
<sequence>MATPFASVSSVGRLTSSVVRAIGRTISLATDNLLRDFPESVPTKAEIESLVNTWRIERRVPRWMTRSAGSPDDSMNRLEGH</sequence>
<evidence type="ECO:0000313" key="2">
    <source>
        <dbReference type="Proteomes" id="UP000294739"/>
    </source>
</evidence>
<evidence type="ECO:0000313" key="1">
    <source>
        <dbReference type="EMBL" id="TDE13552.1"/>
    </source>
</evidence>
<comment type="caution">
    <text evidence="1">The sequence shown here is derived from an EMBL/GenBank/DDBJ whole genome shotgun (WGS) entry which is preliminary data.</text>
</comment>
<dbReference type="Proteomes" id="UP000294739">
    <property type="component" value="Unassembled WGS sequence"/>
</dbReference>
<reference evidence="1 2" key="1">
    <citation type="submission" date="2019-03" db="EMBL/GenBank/DDBJ databases">
        <title>Draft genome sequences of novel Actinobacteria.</title>
        <authorList>
            <person name="Sahin N."/>
            <person name="Ay H."/>
            <person name="Saygin H."/>
        </authorList>
    </citation>
    <scope>NUCLEOTIDE SEQUENCE [LARGE SCALE GENOMIC DNA]</scope>
    <source>
        <strain evidence="1 2">5K138</strain>
    </source>
</reference>
<gene>
    <name evidence="1" type="ORF">E1269_05855</name>
</gene>
<protein>
    <submittedName>
        <fullName evidence="1">Uncharacterized protein</fullName>
    </submittedName>
</protein>
<organism evidence="1 2">
    <name type="scientific">Jiangella asiatica</name>
    <dbReference type="NCBI Taxonomy" id="2530372"/>
    <lineage>
        <taxon>Bacteria</taxon>
        <taxon>Bacillati</taxon>
        <taxon>Actinomycetota</taxon>
        <taxon>Actinomycetes</taxon>
        <taxon>Jiangellales</taxon>
        <taxon>Jiangellaceae</taxon>
        <taxon>Jiangella</taxon>
    </lineage>
</organism>
<proteinExistence type="predicted"/>